<gene>
    <name evidence="5" type="ORF">CINC_LOCUS3380</name>
</gene>
<organism evidence="5 6">
    <name type="scientific">Chrysodeixis includens</name>
    <name type="common">Soybean looper</name>
    <name type="synonym">Pseudoplusia includens</name>
    <dbReference type="NCBI Taxonomy" id="689277"/>
    <lineage>
        <taxon>Eukaryota</taxon>
        <taxon>Metazoa</taxon>
        <taxon>Ecdysozoa</taxon>
        <taxon>Arthropoda</taxon>
        <taxon>Hexapoda</taxon>
        <taxon>Insecta</taxon>
        <taxon>Pterygota</taxon>
        <taxon>Neoptera</taxon>
        <taxon>Endopterygota</taxon>
        <taxon>Lepidoptera</taxon>
        <taxon>Glossata</taxon>
        <taxon>Ditrysia</taxon>
        <taxon>Noctuoidea</taxon>
        <taxon>Noctuidae</taxon>
        <taxon>Plusiinae</taxon>
        <taxon>Chrysodeixis</taxon>
    </lineage>
</organism>
<dbReference type="SUPFAM" id="SSF110857">
    <property type="entry name" value="Gamma-glutamyl cyclotransferase-like"/>
    <property type="match status" value="1"/>
</dbReference>
<proteinExistence type="predicted"/>
<dbReference type="PANTHER" id="PTHR12935:SF0">
    <property type="entry name" value="GAMMA-GLUTAMYLCYCLOTRANSFERASE"/>
    <property type="match status" value="1"/>
</dbReference>
<dbReference type="Gene3D" id="3.10.490.10">
    <property type="entry name" value="Gamma-glutamyl cyclotransferase-like"/>
    <property type="match status" value="1"/>
</dbReference>
<dbReference type="GO" id="GO:0003839">
    <property type="term" value="F:gamma-glutamylcyclotransferase activity"/>
    <property type="evidence" value="ECO:0007669"/>
    <property type="project" value="UniProtKB-EC"/>
</dbReference>
<reference evidence="5" key="1">
    <citation type="submission" date="2021-12" db="EMBL/GenBank/DDBJ databases">
        <authorList>
            <person name="King R."/>
        </authorList>
    </citation>
    <scope>NUCLEOTIDE SEQUENCE</scope>
</reference>
<dbReference type="CDD" id="cd06661">
    <property type="entry name" value="GGCT_like"/>
    <property type="match status" value="1"/>
</dbReference>
<evidence type="ECO:0000313" key="5">
    <source>
        <dbReference type="EMBL" id="CAH0586882.1"/>
    </source>
</evidence>
<keyword evidence="6" id="KW-1185">Reference proteome</keyword>
<dbReference type="AlphaFoldDB" id="A0A9P0BMU0"/>
<evidence type="ECO:0000256" key="3">
    <source>
        <dbReference type="PIRSR" id="PIRSR617939-1"/>
    </source>
</evidence>
<dbReference type="Pfam" id="PF13772">
    <property type="entry name" value="AIG2_2"/>
    <property type="match status" value="1"/>
</dbReference>
<evidence type="ECO:0000256" key="4">
    <source>
        <dbReference type="PIRSR" id="PIRSR617939-2"/>
    </source>
</evidence>
<dbReference type="EMBL" id="LR824018">
    <property type="protein sequence ID" value="CAH0586882.1"/>
    <property type="molecule type" value="Genomic_DNA"/>
</dbReference>
<dbReference type="InterPro" id="IPR036568">
    <property type="entry name" value="GGCT-like_sf"/>
</dbReference>
<feature type="binding site" evidence="4">
    <location>
        <position position="146"/>
    </location>
    <ligand>
        <name>substrate</name>
    </ligand>
</feature>
<accession>A0A9P0BMU0</accession>
<evidence type="ECO:0000313" key="6">
    <source>
        <dbReference type="Proteomes" id="UP001154114"/>
    </source>
</evidence>
<name>A0A9P0BMU0_CHRIL</name>
<protein>
    <recommendedName>
        <fullName evidence="1">gamma-glutamylcyclotransferase</fullName>
        <ecNumber evidence="1">4.3.2.9</ecNumber>
    </recommendedName>
</protein>
<sequence length="187" mass="21548">MNLLLCFTMVHSSRDYFLYFAYGSNLLRRRIRINNPSAEFVGIGLLENHQLDFVKYYGNWGGAVATAVPRPSKTVWGAIWKMHMDDQASLDMQEGVANKEYFAKMVQIYTPDGIKTKCRTYQHTFTPQVLMANELLPYERRPSITYKEVIVQGAIECSLPTDYIEMLKLLPHNGRNASDDIRKRLGM</sequence>
<evidence type="ECO:0000256" key="2">
    <source>
        <dbReference type="ARBA" id="ARBA00023239"/>
    </source>
</evidence>
<dbReference type="OrthoDB" id="2924818at2759"/>
<dbReference type="InterPro" id="IPR017939">
    <property type="entry name" value="G-Glutamylcylcotransferase"/>
</dbReference>
<dbReference type="InterPro" id="IPR013024">
    <property type="entry name" value="GGCT-like"/>
</dbReference>
<feature type="binding site" evidence="4">
    <location>
        <begin position="19"/>
        <end position="24"/>
    </location>
    <ligand>
        <name>substrate</name>
    </ligand>
</feature>
<dbReference type="EC" id="4.3.2.9" evidence="1"/>
<feature type="active site" description="Proton acceptor" evidence="3">
    <location>
        <position position="94"/>
    </location>
</feature>
<evidence type="ECO:0000256" key="1">
    <source>
        <dbReference type="ARBA" id="ARBA00012346"/>
    </source>
</evidence>
<dbReference type="Proteomes" id="UP001154114">
    <property type="component" value="Chromosome 15"/>
</dbReference>
<keyword evidence="2" id="KW-0456">Lyase</keyword>
<dbReference type="PANTHER" id="PTHR12935">
    <property type="entry name" value="GAMMA-GLUTAMYLCYCLOTRANSFERASE"/>
    <property type="match status" value="1"/>
</dbReference>